<dbReference type="GeneID" id="70235206"/>
<reference evidence="1" key="2">
    <citation type="submission" date="2021-01" db="EMBL/GenBank/DDBJ databases">
        <authorList>
            <person name="Schikora-Tamarit M.A."/>
        </authorList>
    </citation>
    <scope>NUCLEOTIDE SEQUENCE</scope>
    <source>
        <strain evidence="1">CBS6075</strain>
    </source>
</reference>
<gene>
    <name evidence="1" type="ORF">OGAPHI_003239</name>
</gene>
<dbReference type="AlphaFoldDB" id="A0A9P8P864"/>
<protein>
    <submittedName>
        <fullName evidence="1">Uncharacterized protein</fullName>
    </submittedName>
</protein>
<accession>A0A9P8P864</accession>
<evidence type="ECO:0000313" key="2">
    <source>
        <dbReference type="Proteomes" id="UP000769157"/>
    </source>
</evidence>
<proteinExistence type="predicted"/>
<sequence length="183" mass="20382">MQSEQDLFLLWQPTDSVSDWSDSDSDSGAKSSFTSSLKIISSSGAESDSRVVFALDQFAELAQLCFVRLAPVMVQRHVLAGRHVVPNVSVVHKEVLKVQKGVPVQSHQTQPRLVVCGHLELHLGGTEQAEHVRGTRHVCHHQKQNVTVSDDYVFIRFQLERFLSLVGQNIRPVLGNVPNIQPQ</sequence>
<organism evidence="1 2">
    <name type="scientific">Ogataea philodendri</name>
    <dbReference type="NCBI Taxonomy" id="1378263"/>
    <lineage>
        <taxon>Eukaryota</taxon>
        <taxon>Fungi</taxon>
        <taxon>Dikarya</taxon>
        <taxon>Ascomycota</taxon>
        <taxon>Saccharomycotina</taxon>
        <taxon>Pichiomycetes</taxon>
        <taxon>Pichiales</taxon>
        <taxon>Pichiaceae</taxon>
        <taxon>Ogataea</taxon>
    </lineage>
</organism>
<dbReference type="Proteomes" id="UP000769157">
    <property type="component" value="Unassembled WGS sequence"/>
</dbReference>
<dbReference type="EMBL" id="JAEUBE010000199">
    <property type="protein sequence ID" value="KAH3666790.1"/>
    <property type="molecule type" value="Genomic_DNA"/>
</dbReference>
<comment type="caution">
    <text evidence="1">The sequence shown here is derived from an EMBL/GenBank/DDBJ whole genome shotgun (WGS) entry which is preliminary data.</text>
</comment>
<keyword evidence="2" id="KW-1185">Reference proteome</keyword>
<dbReference type="RefSeq" id="XP_046061746.1">
    <property type="nucleotide sequence ID" value="XM_046204197.1"/>
</dbReference>
<name>A0A9P8P864_9ASCO</name>
<reference evidence="1" key="1">
    <citation type="journal article" date="2021" name="Open Biol.">
        <title>Shared evolutionary footprints suggest mitochondrial oxidative damage underlies multiple complex I losses in fungi.</title>
        <authorList>
            <person name="Schikora-Tamarit M.A."/>
            <person name="Marcet-Houben M."/>
            <person name="Nosek J."/>
            <person name="Gabaldon T."/>
        </authorList>
    </citation>
    <scope>NUCLEOTIDE SEQUENCE</scope>
    <source>
        <strain evidence="1">CBS6075</strain>
    </source>
</reference>
<evidence type="ECO:0000313" key="1">
    <source>
        <dbReference type="EMBL" id="KAH3666790.1"/>
    </source>
</evidence>